<dbReference type="RefSeq" id="WP_051705697.1">
    <property type="nucleotide sequence ID" value="NZ_CP048875.1"/>
</dbReference>
<dbReference type="Pfam" id="PF07366">
    <property type="entry name" value="SnoaL"/>
    <property type="match status" value="1"/>
</dbReference>
<evidence type="ECO:0000313" key="1">
    <source>
        <dbReference type="EMBL" id="TGG86126.1"/>
    </source>
</evidence>
<name>A0A6C1CAD1_9ACTN</name>
<gene>
    <name evidence="1" type="ORF">D8771_06885</name>
</gene>
<dbReference type="GO" id="GO:0030638">
    <property type="term" value="P:polyketide metabolic process"/>
    <property type="evidence" value="ECO:0007669"/>
    <property type="project" value="InterPro"/>
</dbReference>
<dbReference type="SUPFAM" id="SSF54427">
    <property type="entry name" value="NTF2-like"/>
    <property type="match status" value="1"/>
</dbReference>
<dbReference type="InterPro" id="IPR009959">
    <property type="entry name" value="Cyclase_SnoaL-like"/>
</dbReference>
<dbReference type="AlphaFoldDB" id="A0A6C1CAD1"/>
<dbReference type="InterPro" id="IPR032710">
    <property type="entry name" value="NTF2-like_dom_sf"/>
</dbReference>
<comment type="caution">
    <text evidence="1">The sequence shown here is derived from an EMBL/GenBank/DDBJ whole genome shotgun (WGS) entry which is preliminary data.</text>
</comment>
<dbReference type="PANTHER" id="PTHR38436:SF1">
    <property type="entry name" value="ESTER CYCLASE"/>
    <property type="match status" value="1"/>
</dbReference>
<dbReference type="Proteomes" id="UP000298111">
    <property type="component" value="Unassembled WGS sequence"/>
</dbReference>
<dbReference type="EMBL" id="RCIY01000040">
    <property type="protein sequence ID" value="TGG86126.1"/>
    <property type="molecule type" value="Genomic_DNA"/>
</dbReference>
<reference evidence="1 2" key="1">
    <citation type="submission" date="2018-10" db="EMBL/GenBank/DDBJ databases">
        <title>Isolation of pseudouridimycin from Streptomyces albus DSM 40763.</title>
        <authorList>
            <person name="Rosenqvist P."/>
            <person name="Metsae-Ketelae M."/>
            <person name="Virta P."/>
        </authorList>
    </citation>
    <scope>NUCLEOTIDE SEQUENCE [LARGE SCALE GENOMIC DNA]</scope>
    <source>
        <strain evidence="1 2">DSM 40763</strain>
    </source>
</reference>
<dbReference type="PANTHER" id="PTHR38436">
    <property type="entry name" value="POLYKETIDE CYCLASE SNOAL-LIKE DOMAIN"/>
    <property type="match status" value="1"/>
</dbReference>
<dbReference type="Gene3D" id="3.10.450.50">
    <property type="match status" value="1"/>
</dbReference>
<evidence type="ECO:0000313" key="2">
    <source>
        <dbReference type="Proteomes" id="UP000298111"/>
    </source>
</evidence>
<sequence length="130" mass="14912">MPHASLEATYLAYLNALNDRRFSDLDEFVQDELTYNDKVLTRQEYADMIAADIRAVPDLRFDAHLLLTDDDVVACRLWFDCTPTGTFFGQAPTGRRISFGEHVFYWFRAGRIAQVWSLIDREAVATQLTG</sequence>
<proteinExistence type="predicted"/>
<protein>
    <submittedName>
        <fullName evidence="1">Ester cyclase</fullName>
    </submittedName>
</protein>
<organism evidence="1 2">
    <name type="scientific">Streptomyces albus</name>
    <dbReference type="NCBI Taxonomy" id="1888"/>
    <lineage>
        <taxon>Bacteria</taxon>
        <taxon>Bacillati</taxon>
        <taxon>Actinomycetota</taxon>
        <taxon>Actinomycetes</taxon>
        <taxon>Kitasatosporales</taxon>
        <taxon>Streptomycetaceae</taxon>
        <taxon>Streptomyces</taxon>
    </lineage>
</organism>
<accession>A0A6C1CAD1</accession>